<dbReference type="InterPro" id="IPR005119">
    <property type="entry name" value="LysR_subst-bd"/>
</dbReference>
<dbReference type="Gene3D" id="3.40.190.10">
    <property type="entry name" value="Periplasmic binding protein-like II"/>
    <property type="match status" value="2"/>
</dbReference>
<dbReference type="InterPro" id="IPR000847">
    <property type="entry name" value="LysR_HTH_N"/>
</dbReference>
<comment type="similarity">
    <text evidence="1">Belongs to the LysR transcriptional regulatory family.</text>
</comment>
<reference evidence="9" key="1">
    <citation type="submission" date="2019-05" db="EMBL/GenBank/DDBJ databases">
        <authorList>
            <person name="Naeem R."/>
            <person name="Antony C."/>
            <person name="Guan Q."/>
        </authorList>
    </citation>
    <scope>NUCLEOTIDE SEQUENCE</scope>
    <source>
        <strain evidence="9">1</strain>
    </source>
</reference>
<dbReference type="SUPFAM" id="SSF53850">
    <property type="entry name" value="Periplasmic binding protein-like II"/>
    <property type="match status" value="1"/>
</dbReference>
<name>A0A653FJ03_MYCSM</name>
<keyword evidence="5" id="KW-0804">Transcription</keyword>
<dbReference type="PRINTS" id="PR00039">
    <property type="entry name" value="HTHLYSR"/>
</dbReference>
<feature type="domain" description="HTH lysR-type" evidence="8">
    <location>
        <begin position="7"/>
        <end position="65"/>
    </location>
</feature>
<dbReference type="SUPFAM" id="SSF46785">
    <property type="entry name" value="Winged helix' DNA-binding domain"/>
    <property type="match status" value="1"/>
</dbReference>
<evidence type="ECO:0000256" key="4">
    <source>
        <dbReference type="ARBA" id="ARBA00023159"/>
    </source>
</evidence>
<evidence type="ECO:0000256" key="6">
    <source>
        <dbReference type="ARBA" id="ARBA00040885"/>
    </source>
</evidence>
<comment type="function">
    <text evidence="7">Required for the induction the katG gene for catalase. Involved in the response to hydrogen peroxide.</text>
</comment>
<dbReference type="CDD" id="cd08412">
    <property type="entry name" value="PBP2_PAO1_like"/>
    <property type="match status" value="1"/>
</dbReference>
<dbReference type="FunFam" id="1.10.10.10:FF:000001">
    <property type="entry name" value="LysR family transcriptional regulator"/>
    <property type="match status" value="1"/>
</dbReference>
<evidence type="ECO:0000256" key="3">
    <source>
        <dbReference type="ARBA" id="ARBA00023125"/>
    </source>
</evidence>
<dbReference type="PANTHER" id="PTHR30346:SF0">
    <property type="entry name" value="HCA OPERON TRANSCRIPTIONAL ACTIVATOR HCAR"/>
    <property type="match status" value="1"/>
</dbReference>
<evidence type="ECO:0000259" key="8">
    <source>
        <dbReference type="PROSITE" id="PS50931"/>
    </source>
</evidence>
<dbReference type="GO" id="GO:0032993">
    <property type="term" value="C:protein-DNA complex"/>
    <property type="evidence" value="ECO:0007669"/>
    <property type="project" value="TreeGrafter"/>
</dbReference>
<keyword evidence="2" id="KW-0805">Transcription regulation</keyword>
<dbReference type="AlphaFoldDB" id="A0A653FJ03"/>
<dbReference type="InterPro" id="IPR036390">
    <property type="entry name" value="WH_DNA-bd_sf"/>
</dbReference>
<dbReference type="Pfam" id="PF03466">
    <property type="entry name" value="LysR_substrate"/>
    <property type="match status" value="1"/>
</dbReference>
<dbReference type="PANTHER" id="PTHR30346">
    <property type="entry name" value="TRANSCRIPTIONAL DUAL REGULATOR HCAR-RELATED"/>
    <property type="match status" value="1"/>
</dbReference>
<accession>A0A653FJ03</accession>
<organism evidence="9">
    <name type="scientific">Mycolicibacterium smegmatis</name>
    <name type="common">Mycobacterium smegmatis</name>
    <dbReference type="NCBI Taxonomy" id="1772"/>
    <lineage>
        <taxon>Bacteria</taxon>
        <taxon>Bacillati</taxon>
        <taxon>Actinomycetota</taxon>
        <taxon>Actinomycetes</taxon>
        <taxon>Mycobacteriales</taxon>
        <taxon>Mycobacteriaceae</taxon>
        <taxon>Mycolicibacterium</taxon>
    </lineage>
</organism>
<keyword evidence="4" id="KW-0010">Activator</keyword>
<dbReference type="Pfam" id="PF00126">
    <property type="entry name" value="HTH_1"/>
    <property type="match status" value="1"/>
</dbReference>
<dbReference type="GO" id="GO:0003700">
    <property type="term" value="F:DNA-binding transcription factor activity"/>
    <property type="evidence" value="ECO:0007669"/>
    <property type="project" value="InterPro"/>
</dbReference>
<dbReference type="InterPro" id="IPR036388">
    <property type="entry name" value="WH-like_DNA-bd_sf"/>
</dbReference>
<evidence type="ECO:0000256" key="5">
    <source>
        <dbReference type="ARBA" id="ARBA00023163"/>
    </source>
</evidence>
<evidence type="ECO:0000313" key="9">
    <source>
        <dbReference type="EMBL" id="VTP09640.1"/>
    </source>
</evidence>
<gene>
    <name evidence="9" type="primary">gltC_6</name>
    <name evidence="9" type="ORF">BIN_B_03975</name>
</gene>
<protein>
    <recommendedName>
        <fullName evidence="6">Probable hydrogen peroxide-inducible genes activator</fullName>
    </recommendedName>
</protein>
<dbReference type="GO" id="GO:0003677">
    <property type="term" value="F:DNA binding"/>
    <property type="evidence" value="ECO:0007669"/>
    <property type="project" value="UniProtKB-KW"/>
</dbReference>
<sequence length="311" mass="33977">MRRRPDVTLAQLRYFVKAATYLSMTKAADELHIAQSAVSAAISQLEQQIGTQLFIRHRARGLALTAAGEEMLHDTRALLAHLDEVLDNATGRVDRVHGTVRLACFVTLTPFVLPRLLPDLGTRHPDLEVEVIETSADAVRTVLRNGTAELALTYDLALGAGVDAEYLGVAAPYVALPPDHRLADRKSIRLTELAEEPMVLLDLPDSRDYFESMLAKAGVTPRIRYRSASYEAVRGLVARGHGFSILNQIPAHRGTYDGGEVSVVPIRDELPGLPIVLARLRSVRSTARARAVADAAREIFADRPGRRAGPT</sequence>
<dbReference type="Gene3D" id="1.10.10.10">
    <property type="entry name" value="Winged helix-like DNA-binding domain superfamily/Winged helix DNA-binding domain"/>
    <property type="match status" value="1"/>
</dbReference>
<evidence type="ECO:0000256" key="7">
    <source>
        <dbReference type="ARBA" id="ARBA00056658"/>
    </source>
</evidence>
<proteinExistence type="inferred from homology"/>
<keyword evidence="3" id="KW-0238">DNA-binding</keyword>
<dbReference type="OMA" id="YIPGMVA"/>
<dbReference type="PROSITE" id="PS50931">
    <property type="entry name" value="HTH_LYSR"/>
    <property type="match status" value="1"/>
</dbReference>
<evidence type="ECO:0000256" key="2">
    <source>
        <dbReference type="ARBA" id="ARBA00023015"/>
    </source>
</evidence>
<dbReference type="RefSeq" id="WP_011727817.1">
    <property type="nucleotide sequence ID" value="NZ_CP054795.1"/>
</dbReference>
<evidence type="ECO:0000256" key="1">
    <source>
        <dbReference type="ARBA" id="ARBA00009437"/>
    </source>
</evidence>
<dbReference type="EMBL" id="LR589647">
    <property type="protein sequence ID" value="VTP09640.1"/>
    <property type="molecule type" value="Genomic_DNA"/>
</dbReference>